<dbReference type="PANTHER" id="PTHR43658:SF8">
    <property type="entry name" value="17-BETA-HYDROXYSTEROID DEHYDROGENASE 14-RELATED"/>
    <property type="match status" value="1"/>
</dbReference>
<dbReference type="SUPFAM" id="SSF51735">
    <property type="entry name" value="NAD(P)-binding Rossmann-fold domains"/>
    <property type="match status" value="1"/>
</dbReference>
<evidence type="ECO:0000256" key="2">
    <source>
        <dbReference type="ARBA" id="ARBA00023002"/>
    </source>
</evidence>
<dbReference type="PANTHER" id="PTHR43658">
    <property type="entry name" value="SHORT-CHAIN DEHYDROGENASE/REDUCTASE"/>
    <property type="match status" value="1"/>
</dbReference>
<name>H5XQI8_9PSEU</name>
<dbReference type="eggNOG" id="COG1028">
    <property type="taxonomic scope" value="Bacteria"/>
</dbReference>
<dbReference type="HOGENOM" id="CLU_010194_42_0_11"/>
<dbReference type="EMBL" id="CM001440">
    <property type="protein sequence ID" value="EHR59034.1"/>
    <property type="molecule type" value="Genomic_DNA"/>
</dbReference>
<evidence type="ECO:0000313" key="6">
    <source>
        <dbReference type="Proteomes" id="UP000002791"/>
    </source>
</evidence>
<sequence length="253" mass="25932">MQIANTAAIVTGGASGLGAATAKALAAKGARVFAADLGPSIAKAEPTDGVTLVEADVTDADQVRRAVDAATGSGAPLRVVVNCAGIGPASRILSKKGPHDLDLFRKVVEVNLIGTFNVMTLAAQAMATTEPVDDSGQRGVVINTASVAAFEGQIGQIAYSASKGGVAGMTIPAARDLASHGIRVTTIAPGIIDTPMMAGITEEFRESLAASVPFPQRLGRPDEYAQLAVNIVEHDYLNGEVIRMDGALRMSPR</sequence>
<evidence type="ECO:0000256" key="3">
    <source>
        <dbReference type="RuleBase" id="RU000363"/>
    </source>
</evidence>
<dbReference type="PRINTS" id="PR00080">
    <property type="entry name" value="SDRFAMILY"/>
</dbReference>
<dbReference type="PROSITE" id="PS00061">
    <property type="entry name" value="ADH_SHORT"/>
    <property type="match status" value="1"/>
</dbReference>
<dbReference type="GO" id="GO:0016491">
    <property type="term" value="F:oxidoreductase activity"/>
    <property type="evidence" value="ECO:0007669"/>
    <property type="project" value="UniProtKB-KW"/>
</dbReference>
<keyword evidence="2" id="KW-0560">Oxidoreductase</keyword>
<accession>H5XQI8</accession>
<dbReference type="OrthoDB" id="9795647at2"/>
<dbReference type="Gene3D" id="3.40.50.720">
    <property type="entry name" value="NAD(P)-binding Rossmann-like Domain"/>
    <property type="match status" value="1"/>
</dbReference>
<organism evidence="5 6">
    <name type="scientific">Saccharomonospora cyanea NA-134</name>
    <dbReference type="NCBI Taxonomy" id="882082"/>
    <lineage>
        <taxon>Bacteria</taxon>
        <taxon>Bacillati</taxon>
        <taxon>Actinomycetota</taxon>
        <taxon>Actinomycetes</taxon>
        <taxon>Pseudonocardiales</taxon>
        <taxon>Pseudonocardiaceae</taxon>
        <taxon>Saccharomonospora</taxon>
    </lineage>
</organism>
<dbReference type="InterPro" id="IPR020904">
    <property type="entry name" value="Sc_DH/Rdtase_CS"/>
</dbReference>
<reference evidence="5 6" key="1">
    <citation type="submission" date="2011-11" db="EMBL/GenBank/DDBJ databases">
        <title>The Noncontiguous Finished sequence of Saccharomonospora cyanea NA-134.</title>
        <authorList>
            <consortium name="US DOE Joint Genome Institute"/>
            <person name="Lucas S."/>
            <person name="Han J."/>
            <person name="Lapidus A."/>
            <person name="Cheng J.-F."/>
            <person name="Goodwin L."/>
            <person name="Pitluck S."/>
            <person name="Peters L."/>
            <person name="Ovchinnikova G."/>
            <person name="Lu M."/>
            <person name="Detter J.C."/>
            <person name="Han C."/>
            <person name="Tapia R."/>
            <person name="Land M."/>
            <person name="Hauser L."/>
            <person name="Kyrpides N."/>
            <person name="Ivanova N."/>
            <person name="Pagani I."/>
            <person name="Brambilla E.-M."/>
            <person name="Klenk H.-P."/>
            <person name="Woyke T."/>
        </authorList>
    </citation>
    <scope>NUCLEOTIDE SEQUENCE [LARGE SCALE GENOMIC DNA]</scope>
    <source>
        <strain evidence="5 6">NA-134</strain>
    </source>
</reference>
<feature type="domain" description="Ketoreductase" evidence="4">
    <location>
        <begin position="6"/>
        <end position="194"/>
    </location>
</feature>
<dbReference type="RefSeq" id="WP_005452578.1">
    <property type="nucleotide sequence ID" value="NZ_CM001440.1"/>
</dbReference>
<dbReference type="InterPro" id="IPR036291">
    <property type="entry name" value="NAD(P)-bd_dom_sf"/>
</dbReference>
<dbReference type="AlphaFoldDB" id="H5XQI8"/>
<dbReference type="InterPro" id="IPR057326">
    <property type="entry name" value="KR_dom"/>
</dbReference>
<evidence type="ECO:0000313" key="5">
    <source>
        <dbReference type="EMBL" id="EHR59034.1"/>
    </source>
</evidence>
<dbReference type="InterPro" id="IPR002347">
    <property type="entry name" value="SDR_fam"/>
</dbReference>
<dbReference type="SMART" id="SM00822">
    <property type="entry name" value="PKS_KR"/>
    <property type="match status" value="1"/>
</dbReference>
<keyword evidence="6" id="KW-1185">Reference proteome</keyword>
<dbReference type="PRINTS" id="PR00081">
    <property type="entry name" value="GDHRDH"/>
</dbReference>
<dbReference type="Pfam" id="PF00106">
    <property type="entry name" value="adh_short"/>
    <property type="match status" value="1"/>
</dbReference>
<dbReference type="STRING" id="882082.SaccyDRAFT_0093"/>
<evidence type="ECO:0000256" key="1">
    <source>
        <dbReference type="ARBA" id="ARBA00006484"/>
    </source>
</evidence>
<comment type="similarity">
    <text evidence="1 3">Belongs to the short-chain dehydrogenases/reductases (SDR) family.</text>
</comment>
<proteinExistence type="inferred from homology"/>
<gene>
    <name evidence="5" type="ORF">SaccyDRAFT_0093</name>
</gene>
<protein>
    <submittedName>
        <fullName evidence="5">Short-chain alcohol dehydrogenase like protein</fullName>
    </submittedName>
</protein>
<evidence type="ECO:0000259" key="4">
    <source>
        <dbReference type="SMART" id="SM00822"/>
    </source>
</evidence>
<dbReference type="Proteomes" id="UP000002791">
    <property type="component" value="Chromosome"/>
</dbReference>